<accession>A0A078AEH1</accession>
<dbReference type="AlphaFoldDB" id="A0A078AEH1"/>
<dbReference type="Proteomes" id="UP000039865">
    <property type="component" value="Unassembled WGS sequence"/>
</dbReference>
<dbReference type="EMBL" id="CCKQ01007886">
    <property type="protein sequence ID" value="CDW79313.1"/>
    <property type="molecule type" value="Genomic_DNA"/>
</dbReference>
<sequence length="188" mass="22166">MLQLTDDILICGKEQNQYTFAFGDWKNGIAICKLIQKGNYDYQLIQEQQRLIEKGYVRSIVLVTSNTIAYSDNDDHCLKIFDIEQRKQIHQIKLAKHPHIFVVQDYDYELNPFAFVKDNEKISLINLRNYQIVKVIDSKYNHFLSWNKNGSLINERIKKEEAGSIYRLIDVQRDNTSVEIREIIVKLP</sequence>
<keyword evidence="2" id="KW-1185">Reference proteome</keyword>
<dbReference type="InterPro" id="IPR036322">
    <property type="entry name" value="WD40_repeat_dom_sf"/>
</dbReference>
<name>A0A078AEH1_STYLE</name>
<evidence type="ECO:0000313" key="1">
    <source>
        <dbReference type="EMBL" id="CDW79313.1"/>
    </source>
</evidence>
<reference evidence="1 2" key="1">
    <citation type="submission" date="2014-06" db="EMBL/GenBank/DDBJ databases">
        <authorList>
            <person name="Swart Estienne"/>
        </authorList>
    </citation>
    <scope>NUCLEOTIDE SEQUENCE [LARGE SCALE GENOMIC DNA]</scope>
    <source>
        <strain evidence="1 2">130c</strain>
    </source>
</reference>
<organism evidence="1 2">
    <name type="scientific">Stylonychia lemnae</name>
    <name type="common">Ciliate</name>
    <dbReference type="NCBI Taxonomy" id="5949"/>
    <lineage>
        <taxon>Eukaryota</taxon>
        <taxon>Sar</taxon>
        <taxon>Alveolata</taxon>
        <taxon>Ciliophora</taxon>
        <taxon>Intramacronucleata</taxon>
        <taxon>Spirotrichea</taxon>
        <taxon>Stichotrichia</taxon>
        <taxon>Sporadotrichida</taxon>
        <taxon>Oxytrichidae</taxon>
        <taxon>Stylonychinae</taxon>
        <taxon>Stylonychia</taxon>
    </lineage>
</organism>
<proteinExistence type="predicted"/>
<dbReference type="SUPFAM" id="SSF50978">
    <property type="entry name" value="WD40 repeat-like"/>
    <property type="match status" value="1"/>
</dbReference>
<protein>
    <submittedName>
        <fullName evidence="1">Uncharacterized protein</fullName>
    </submittedName>
</protein>
<gene>
    <name evidence="1" type="primary">Contig5855.g6277</name>
    <name evidence="1" type="ORF">STYLEM_8299</name>
</gene>
<dbReference type="InParanoid" id="A0A078AEH1"/>
<evidence type="ECO:0000313" key="2">
    <source>
        <dbReference type="Proteomes" id="UP000039865"/>
    </source>
</evidence>